<dbReference type="OrthoDB" id="9814490at2"/>
<keyword evidence="3" id="KW-0012">Acyltransferase</keyword>
<dbReference type="Pfam" id="PF00132">
    <property type="entry name" value="Hexapep"/>
    <property type="match status" value="1"/>
</dbReference>
<comment type="similarity">
    <text evidence="1">Belongs to the transferase hexapeptide repeat family.</text>
</comment>
<evidence type="ECO:0000256" key="3">
    <source>
        <dbReference type="ARBA" id="ARBA00023315"/>
    </source>
</evidence>
<dbReference type="CDD" id="cd03354">
    <property type="entry name" value="LbH_SAT"/>
    <property type="match status" value="1"/>
</dbReference>
<dbReference type="GO" id="GO:0016746">
    <property type="term" value="F:acyltransferase activity"/>
    <property type="evidence" value="ECO:0007669"/>
    <property type="project" value="UniProtKB-KW"/>
</dbReference>
<dbReference type="Gene3D" id="2.160.10.10">
    <property type="entry name" value="Hexapeptide repeat proteins"/>
    <property type="match status" value="1"/>
</dbReference>
<evidence type="ECO:0000256" key="2">
    <source>
        <dbReference type="ARBA" id="ARBA00022679"/>
    </source>
</evidence>
<dbReference type="InterPro" id="IPR045304">
    <property type="entry name" value="LbH_SAT"/>
</dbReference>
<gene>
    <name evidence="4" type="ORF">FHK87_02625</name>
</gene>
<evidence type="ECO:0000256" key="1">
    <source>
        <dbReference type="ARBA" id="ARBA00007274"/>
    </source>
</evidence>
<dbReference type="AlphaFoldDB" id="A0A504JDL3"/>
<dbReference type="SUPFAM" id="SSF51161">
    <property type="entry name" value="Trimeric LpxA-like enzymes"/>
    <property type="match status" value="1"/>
</dbReference>
<dbReference type="PANTHER" id="PTHR42811">
    <property type="entry name" value="SERINE ACETYLTRANSFERASE"/>
    <property type="match status" value="1"/>
</dbReference>
<protein>
    <submittedName>
        <fullName evidence="4">Serine acetyltransferase</fullName>
    </submittedName>
</protein>
<proteinExistence type="inferred from homology"/>
<dbReference type="RefSeq" id="WP_140589427.1">
    <property type="nucleotide sequence ID" value="NZ_VFWZ01000001.1"/>
</dbReference>
<keyword evidence="5" id="KW-1185">Reference proteome</keyword>
<dbReference type="EMBL" id="VFWZ01000001">
    <property type="protein sequence ID" value="TPN89136.1"/>
    <property type="molecule type" value="Genomic_DNA"/>
</dbReference>
<organism evidence="4 5">
    <name type="scientific">Aquimarina algicola</name>
    <dbReference type="NCBI Taxonomy" id="2589995"/>
    <lineage>
        <taxon>Bacteria</taxon>
        <taxon>Pseudomonadati</taxon>
        <taxon>Bacteroidota</taxon>
        <taxon>Flavobacteriia</taxon>
        <taxon>Flavobacteriales</taxon>
        <taxon>Flavobacteriaceae</taxon>
        <taxon>Aquimarina</taxon>
    </lineage>
</organism>
<sequence length="190" mass="21533">MKTLIFTFYKLFLIPHIFLYKMSKNREDIDKDIERWKVAKNLQGKKVSLLLNFLVHSPDFRTIFYFRTRGIFAHILNFYCRREKYFRIDINTKLGGGILTGHPYSTILNARSIGENFYVNHLVTVGEVEGKRPLIGNNVSVYTGAIIIGDITVGDNAIIGAGSVVVKDVPENCVVVGNPARIVKRNGKKV</sequence>
<dbReference type="InterPro" id="IPR001451">
    <property type="entry name" value="Hexapep"/>
</dbReference>
<reference evidence="4 5" key="1">
    <citation type="submission" date="2019-06" db="EMBL/GenBank/DDBJ databases">
        <authorList>
            <person name="Meng X."/>
        </authorList>
    </citation>
    <scope>NUCLEOTIDE SEQUENCE [LARGE SCALE GENOMIC DNA]</scope>
    <source>
        <strain evidence="4 5">M625</strain>
    </source>
</reference>
<dbReference type="InterPro" id="IPR011004">
    <property type="entry name" value="Trimer_LpxA-like_sf"/>
</dbReference>
<evidence type="ECO:0000313" key="5">
    <source>
        <dbReference type="Proteomes" id="UP000315540"/>
    </source>
</evidence>
<keyword evidence="2 4" id="KW-0808">Transferase</keyword>
<evidence type="ECO:0000313" key="4">
    <source>
        <dbReference type="EMBL" id="TPN89136.1"/>
    </source>
</evidence>
<dbReference type="Proteomes" id="UP000315540">
    <property type="component" value="Unassembled WGS sequence"/>
</dbReference>
<name>A0A504JDL3_9FLAO</name>
<comment type="caution">
    <text evidence="4">The sequence shown here is derived from an EMBL/GenBank/DDBJ whole genome shotgun (WGS) entry which is preliminary data.</text>
</comment>
<accession>A0A504JDL3</accession>